<feature type="domain" description="Orn/DAP/Arg decarboxylase 2 C-terminal" evidence="4">
    <location>
        <begin position="37"/>
        <end position="371"/>
    </location>
</feature>
<dbReference type="InterPro" id="IPR022644">
    <property type="entry name" value="De-COase2_N"/>
</dbReference>
<dbReference type="Gene3D" id="3.20.20.10">
    <property type="entry name" value="Alanine racemase"/>
    <property type="match status" value="1"/>
</dbReference>
<name>A0A3R9NW40_9BACT</name>
<gene>
    <name evidence="6" type="ORF">EI293_20550</name>
</gene>
<sequence length="394" mass="42699">MIETATRLGSVDTIPENQLISDAMLATLASQHGTPLYVYNLARLRSRLLEIQHAFAKSDVSLFFATMANDRLPVLQMLAAYGVGACVNSIPHLRMAGEAGFSNCKIQFTSTGITENDMRVLQHAGIRTNLDSLSQLKAWFELGAPEGGLRINASSLGAGLEKNRIGVPASSVQEALAMAATLGRSLAGLHIYLGTNFQRPEPMLPTLSAFFELAASIPSLRYINIGGGIGVNYQHEGAEFDIHFFGRSIEFLVNQLQTSLGRHIDVVFEPGRGLAAGCGTFVTSVTDVKDLDGEQIAVVDGSVAIFPRPFHHPETPHRIRHIGTKECLTEKETPTKTLVVGRTTFSRDILGSALLNYDLKVGELLAFDNAGAYSQSMASRFLGQAEPHVEYVNR</sequence>
<dbReference type="EMBL" id="RWIU01000010">
    <property type="protein sequence ID" value="RSK38914.1"/>
    <property type="molecule type" value="Genomic_DNA"/>
</dbReference>
<dbReference type="PRINTS" id="PR01179">
    <property type="entry name" value="ODADCRBXLASE"/>
</dbReference>
<dbReference type="InterPro" id="IPR029066">
    <property type="entry name" value="PLP-binding_barrel"/>
</dbReference>
<keyword evidence="7" id="KW-1185">Reference proteome</keyword>
<evidence type="ECO:0000256" key="2">
    <source>
        <dbReference type="ARBA" id="ARBA00022898"/>
    </source>
</evidence>
<dbReference type="InterPro" id="IPR022657">
    <property type="entry name" value="De-COase2_CS"/>
</dbReference>
<evidence type="ECO:0000313" key="7">
    <source>
        <dbReference type="Proteomes" id="UP000270291"/>
    </source>
</evidence>
<dbReference type="PANTHER" id="PTHR43727">
    <property type="entry name" value="DIAMINOPIMELATE DECARBOXYLASE"/>
    <property type="match status" value="1"/>
</dbReference>
<dbReference type="InterPro" id="IPR009006">
    <property type="entry name" value="Ala_racemase/Decarboxylase_C"/>
</dbReference>
<dbReference type="RefSeq" id="WP_125440435.1">
    <property type="nucleotide sequence ID" value="NZ_RWIU01000010.1"/>
</dbReference>
<evidence type="ECO:0000259" key="4">
    <source>
        <dbReference type="Pfam" id="PF00278"/>
    </source>
</evidence>
<dbReference type="AlphaFoldDB" id="A0A3R9NW40"/>
<keyword evidence="2" id="KW-0663">Pyridoxal phosphate</keyword>
<dbReference type="GO" id="GO:0009089">
    <property type="term" value="P:lysine biosynthetic process via diaminopimelate"/>
    <property type="evidence" value="ECO:0007669"/>
    <property type="project" value="TreeGrafter"/>
</dbReference>
<dbReference type="SUPFAM" id="SSF50621">
    <property type="entry name" value="Alanine racemase C-terminal domain-like"/>
    <property type="match status" value="1"/>
</dbReference>
<reference evidence="6 7" key="1">
    <citation type="submission" date="2018-12" db="EMBL/GenBank/DDBJ databases">
        <authorList>
            <person name="Feng G."/>
            <person name="Zhu H."/>
        </authorList>
    </citation>
    <scope>NUCLEOTIDE SEQUENCE [LARGE SCALE GENOMIC DNA]</scope>
    <source>
        <strain evidence="6 7">LMG 26000</strain>
    </source>
</reference>
<dbReference type="Proteomes" id="UP000270291">
    <property type="component" value="Unassembled WGS sequence"/>
</dbReference>
<dbReference type="InterPro" id="IPR022643">
    <property type="entry name" value="De-COase2_C"/>
</dbReference>
<feature type="domain" description="Orn/DAP/Arg decarboxylase 2 N-terminal" evidence="5">
    <location>
        <begin position="42"/>
        <end position="276"/>
    </location>
</feature>
<dbReference type="Gene3D" id="2.40.37.10">
    <property type="entry name" value="Lyase, Ornithine Decarboxylase, Chain A, domain 1"/>
    <property type="match status" value="1"/>
</dbReference>
<evidence type="ECO:0000256" key="3">
    <source>
        <dbReference type="RuleBase" id="RU003737"/>
    </source>
</evidence>
<dbReference type="PROSITE" id="PS00879">
    <property type="entry name" value="ODR_DC_2_2"/>
    <property type="match status" value="1"/>
</dbReference>
<protein>
    <submittedName>
        <fullName evidence="6">Diaminopimelate decarboxylase</fullName>
    </submittedName>
</protein>
<evidence type="ECO:0000256" key="1">
    <source>
        <dbReference type="ARBA" id="ARBA00001933"/>
    </source>
</evidence>
<evidence type="ECO:0000259" key="5">
    <source>
        <dbReference type="Pfam" id="PF02784"/>
    </source>
</evidence>
<dbReference type="OrthoDB" id="9802241at2"/>
<comment type="caution">
    <text evidence="6">The sequence shown here is derived from an EMBL/GenBank/DDBJ whole genome shotgun (WGS) entry which is preliminary data.</text>
</comment>
<accession>A0A3R9NW40</accession>
<evidence type="ECO:0000313" key="6">
    <source>
        <dbReference type="EMBL" id="RSK38914.1"/>
    </source>
</evidence>
<dbReference type="SUPFAM" id="SSF51419">
    <property type="entry name" value="PLP-binding barrel"/>
    <property type="match status" value="1"/>
</dbReference>
<organism evidence="6 7">
    <name type="scientific">Hymenobacter perfusus</name>
    <dbReference type="NCBI Taxonomy" id="1236770"/>
    <lineage>
        <taxon>Bacteria</taxon>
        <taxon>Pseudomonadati</taxon>
        <taxon>Bacteroidota</taxon>
        <taxon>Cytophagia</taxon>
        <taxon>Cytophagales</taxon>
        <taxon>Hymenobacteraceae</taxon>
        <taxon>Hymenobacter</taxon>
    </lineage>
</organism>
<dbReference type="InterPro" id="IPR000183">
    <property type="entry name" value="Orn/DAP/Arg_de-COase"/>
</dbReference>
<comment type="cofactor">
    <cofactor evidence="1">
        <name>pyridoxal 5'-phosphate</name>
        <dbReference type="ChEBI" id="CHEBI:597326"/>
    </cofactor>
</comment>
<dbReference type="GO" id="GO:0008836">
    <property type="term" value="F:diaminopimelate decarboxylase activity"/>
    <property type="evidence" value="ECO:0007669"/>
    <property type="project" value="TreeGrafter"/>
</dbReference>
<dbReference type="PANTHER" id="PTHR43727:SF3">
    <property type="entry name" value="GROUP IV DECARBOXYLASE"/>
    <property type="match status" value="1"/>
</dbReference>
<dbReference type="Pfam" id="PF00278">
    <property type="entry name" value="Orn_DAP_Arg_deC"/>
    <property type="match status" value="1"/>
</dbReference>
<proteinExistence type="inferred from homology"/>
<dbReference type="Pfam" id="PF02784">
    <property type="entry name" value="Orn_Arg_deC_N"/>
    <property type="match status" value="1"/>
</dbReference>
<comment type="similarity">
    <text evidence="3">Belongs to the Orn/Lys/Arg decarboxylase class-II family.</text>
</comment>